<comment type="subcellular location">
    <subcellularLocation>
        <location evidence="1">Membrane</location>
    </subcellularLocation>
</comment>
<evidence type="ECO:0000256" key="6">
    <source>
        <dbReference type="SAM" id="Phobius"/>
    </source>
</evidence>
<dbReference type="Gene3D" id="1.20.1070.10">
    <property type="entry name" value="Rhodopsin 7-helix transmembrane proteins"/>
    <property type="match status" value="1"/>
</dbReference>
<keyword evidence="5 6" id="KW-0472">Membrane</keyword>
<dbReference type="GO" id="GO:0016020">
    <property type="term" value="C:membrane"/>
    <property type="evidence" value="ECO:0007669"/>
    <property type="project" value="UniProtKB-SubCell"/>
</dbReference>
<protein>
    <submittedName>
        <fullName evidence="8">Chemosensory receptor A</fullName>
    </submittedName>
</protein>
<feature type="transmembrane region" description="Helical" evidence="6">
    <location>
        <begin position="158"/>
        <end position="177"/>
    </location>
</feature>
<evidence type="ECO:0000256" key="1">
    <source>
        <dbReference type="ARBA" id="ARBA00004370"/>
    </source>
</evidence>
<feature type="domain" description="G-protein coupled receptors family 1 profile" evidence="7">
    <location>
        <begin position="49"/>
        <end position="327"/>
    </location>
</feature>
<dbReference type="PANTHER" id="PTHR46641:SF2">
    <property type="entry name" value="FMRFAMIDE RECEPTOR"/>
    <property type="match status" value="1"/>
</dbReference>
<dbReference type="Proteomes" id="UP000762676">
    <property type="component" value="Unassembled WGS sequence"/>
</dbReference>
<dbReference type="GO" id="GO:0004888">
    <property type="term" value="F:transmembrane signaling receptor activity"/>
    <property type="evidence" value="ECO:0007669"/>
    <property type="project" value="InterPro"/>
</dbReference>
<dbReference type="Pfam" id="PF02118">
    <property type="entry name" value="Srg"/>
    <property type="match status" value="1"/>
</dbReference>
<keyword evidence="8" id="KW-0675">Receptor</keyword>
<dbReference type="EMBL" id="BMAT01007723">
    <property type="protein sequence ID" value="GFR69763.1"/>
    <property type="molecule type" value="Genomic_DNA"/>
</dbReference>
<dbReference type="GO" id="GO:0007606">
    <property type="term" value="P:sensory perception of chemical stimulus"/>
    <property type="evidence" value="ECO:0007669"/>
    <property type="project" value="InterPro"/>
</dbReference>
<evidence type="ECO:0000256" key="3">
    <source>
        <dbReference type="ARBA" id="ARBA00022692"/>
    </source>
</evidence>
<dbReference type="PANTHER" id="PTHR46641">
    <property type="entry name" value="FMRFAMIDE RECEPTOR-RELATED"/>
    <property type="match status" value="1"/>
</dbReference>
<name>A0AAV4F8T0_9GAST</name>
<dbReference type="SUPFAM" id="SSF81321">
    <property type="entry name" value="Family A G protein-coupled receptor-like"/>
    <property type="match status" value="1"/>
</dbReference>
<dbReference type="InterPro" id="IPR017452">
    <property type="entry name" value="GPCR_Rhodpsn_7TM"/>
</dbReference>
<feature type="transmembrane region" description="Helical" evidence="6">
    <location>
        <begin position="38"/>
        <end position="59"/>
    </location>
</feature>
<feature type="transmembrane region" description="Helical" evidence="6">
    <location>
        <begin position="71"/>
        <end position="98"/>
    </location>
</feature>
<evidence type="ECO:0000256" key="5">
    <source>
        <dbReference type="ARBA" id="ARBA00023136"/>
    </source>
</evidence>
<dbReference type="InterPro" id="IPR000609">
    <property type="entry name" value="7TM_GPCR_serpentine_rcpt_Srg"/>
</dbReference>
<feature type="transmembrane region" description="Helical" evidence="6">
    <location>
        <begin position="264"/>
        <end position="288"/>
    </location>
</feature>
<evidence type="ECO:0000313" key="9">
    <source>
        <dbReference type="Proteomes" id="UP000762676"/>
    </source>
</evidence>
<evidence type="ECO:0000259" key="7">
    <source>
        <dbReference type="PROSITE" id="PS50262"/>
    </source>
</evidence>
<feature type="transmembrane region" description="Helical" evidence="6">
    <location>
        <begin position="308"/>
        <end position="330"/>
    </location>
</feature>
<feature type="transmembrane region" description="Helical" evidence="6">
    <location>
        <begin position="211"/>
        <end position="230"/>
    </location>
</feature>
<comment type="caution">
    <text evidence="8">The sequence shown here is derived from an EMBL/GenBank/DDBJ whole genome shotgun (WGS) entry which is preliminary data.</text>
</comment>
<proteinExistence type="inferred from homology"/>
<accession>A0AAV4F8T0</accession>
<keyword evidence="4 6" id="KW-1133">Transmembrane helix</keyword>
<dbReference type="PROSITE" id="PS50262">
    <property type="entry name" value="G_PROTEIN_RECEP_F1_2"/>
    <property type="match status" value="1"/>
</dbReference>
<reference evidence="8 9" key="1">
    <citation type="journal article" date="2021" name="Elife">
        <title>Chloroplast acquisition without the gene transfer in kleptoplastic sea slugs, Plakobranchus ocellatus.</title>
        <authorList>
            <person name="Maeda T."/>
            <person name="Takahashi S."/>
            <person name="Yoshida T."/>
            <person name="Shimamura S."/>
            <person name="Takaki Y."/>
            <person name="Nagai Y."/>
            <person name="Toyoda A."/>
            <person name="Suzuki Y."/>
            <person name="Arimoto A."/>
            <person name="Ishii H."/>
            <person name="Satoh N."/>
            <person name="Nishiyama T."/>
            <person name="Hasebe M."/>
            <person name="Maruyama T."/>
            <person name="Minagawa J."/>
            <person name="Obokata J."/>
            <person name="Shigenobu S."/>
        </authorList>
    </citation>
    <scope>NUCLEOTIDE SEQUENCE [LARGE SCALE GENOMIC DNA]</scope>
</reference>
<evidence type="ECO:0000313" key="8">
    <source>
        <dbReference type="EMBL" id="GFR69763.1"/>
    </source>
</evidence>
<sequence length="360" mass="39996">MALVLKNLTILHMRGNDDFADLLSRAAFHYTSLILKMFFNPVLAVGGVSSNIVNMVIFFKMGLKEGTTQSFVVLSVTDGLAALASFANTVCYILLYAIYGGTAGGSRNMFITYCITLMSIPYLLNLSTLITTVIAVVRCCCVVMPLRVKQVLTAGRQLMAIVIISCIICSVQLYATASVRFSLFVDPRTNASRIHLTGIKIVLLDAFRNTFCYFTLSVVMLCVAILGVALKQAARFHSSASGQLVASPPSGNSKRQTNTREIQVMKTVIFIAFIFVISNIPTALVAVLRLNIEGFSRTGRYRDFYNCYLVIAETCCLMNINANIFIYFFFNRLYHSSFCILFKLKHKHVLEEKNATKTQN</sequence>
<dbReference type="AlphaFoldDB" id="A0AAV4F8T0"/>
<organism evidence="8 9">
    <name type="scientific">Elysia marginata</name>
    <dbReference type="NCBI Taxonomy" id="1093978"/>
    <lineage>
        <taxon>Eukaryota</taxon>
        <taxon>Metazoa</taxon>
        <taxon>Spiralia</taxon>
        <taxon>Lophotrochozoa</taxon>
        <taxon>Mollusca</taxon>
        <taxon>Gastropoda</taxon>
        <taxon>Heterobranchia</taxon>
        <taxon>Euthyneura</taxon>
        <taxon>Panpulmonata</taxon>
        <taxon>Sacoglossa</taxon>
        <taxon>Placobranchoidea</taxon>
        <taxon>Plakobranchidae</taxon>
        <taxon>Elysia</taxon>
    </lineage>
</organism>
<evidence type="ECO:0000256" key="4">
    <source>
        <dbReference type="ARBA" id="ARBA00022989"/>
    </source>
</evidence>
<dbReference type="InterPro" id="IPR052954">
    <property type="entry name" value="GPCR-Ligand_Int"/>
</dbReference>
<dbReference type="CDD" id="cd00637">
    <property type="entry name" value="7tm_classA_rhodopsin-like"/>
    <property type="match status" value="1"/>
</dbReference>
<feature type="transmembrane region" description="Helical" evidence="6">
    <location>
        <begin position="110"/>
        <end position="137"/>
    </location>
</feature>
<gene>
    <name evidence="8" type="ORF">ElyMa_003765500</name>
</gene>
<evidence type="ECO:0000256" key="2">
    <source>
        <dbReference type="ARBA" id="ARBA00005692"/>
    </source>
</evidence>
<keyword evidence="9" id="KW-1185">Reference proteome</keyword>
<comment type="similarity">
    <text evidence="2">Belongs to the nematode receptor-like protein srg family.</text>
</comment>
<keyword evidence="3 6" id="KW-0812">Transmembrane</keyword>